<sequence>MINIEDIEKKFIMEHSVACQIKVEENKEEHPQTVNEQNEEQPFDDTYDDQEYEEEKYAEPEFEEATEEFEKFSIPLFDRNAWDDSALIRAWDESIRQRDIAPEGPTSNEAPVCKVKVSRVQVDESFDEVRAPTYDRFQKPQIGSKRSRASTNLKNKPKKPRNEDYNEEHPEQNHNAWEASAQPSTTNAADSQPQAMPFVPPSSMLPSQDDDLNNLVNAWYFAGYYSAIYQMKNKEKQ</sequence>
<evidence type="ECO:0000313" key="1">
    <source>
        <dbReference type="EMBL" id="KAJ9088350.1"/>
    </source>
</evidence>
<evidence type="ECO:0000313" key="2">
    <source>
        <dbReference type="Proteomes" id="UP001165960"/>
    </source>
</evidence>
<organism evidence="1 2">
    <name type="scientific">Entomophthora muscae</name>
    <dbReference type="NCBI Taxonomy" id="34485"/>
    <lineage>
        <taxon>Eukaryota</taxon>
        <taxon>Fungi</taxon>
        <taxon>Fungi incertae sedis</taxon>
        <taxon>Zoopagomycota</taxon>
        <taxon>Entomophthoromycotina</taxon>
        <taxon>Entomophthoromycetes</taxon>
        <taxon>Entomophthorales</taxon>
        <taxon>Entomophthoraceae</taxon>
        <taxon>Entomophthora</taxon>
    </lineage>
</organism>
<accession>A0ACC2UNX0</accession>
<dbReference type="EMBL" id="QTSX02000128">
    <property type="protein sequence ID" value="KAJ9088350.1"/>
    <property type="molecule type" value="Genomic_DNA"/>
</dbReference>
<gene>
    <name evidence="1" type="ORF">DSO57_1024043</name>
</gene>
<reference evidence="1" key="1">
    <citation type="submission" date="2022-04" db="EMBL/GenBank/DDBJ databases">
        <title>Genome of the entomopathogenic fungus Entomophthora muscae.</title>
        <authorList>
            <person name="Elya C."/>
            <person name="Lovett B.R."/>
            <person name="Lee E."/>
            <person name="Macias A.M."/>
            <person name="Hajek A.E."/>
            <person name="De Bivort B.L."/>
            <person name="Kasson M.T."/>
            <person name="De Fine Licht H.H."/>
            <person name="Stajich J.E."/>
        </authorList>
    </citation>
    <scope>NUCLEOTIDE SEQUENCE</scope>
    <source>
        <strain evidence="1">Berkeley</strain>
    </source>
</reference>
<name>A0ACC2UNX0_9FUNG</name>
<proteinExistence type="predicted"/>
<protein>
    <submittedName>
        <fullName evidence="1">Uncharacterized protein</fullName>
    </submittedName>
</protein>
<keyword evidence="2" id="KW-1185">Reference proteome</keyword>
<comment type="caution">
    <text evidence="1">The sequence shown here is derived from an EMBL/GenBank/DDBJ whole genome shotgun (WGS) entry which is preliminary data.</text>
</comment>
<dbReference type="Proteomes" id="UP001165960">
    <property type="component" value="Unassembled WGS sequence"/>
</dbReference>